<keyword evidence="5 7" id="KW-0472">Membrane</keyword>
<dbReference type="Gene3D" id="1.10.10.1740">
    <property type="entry name" value="Transmembrane protein 14-like"/>
    <property type="match status" value="1"/>
</dbReference>
<sequence length="271" mass="30228">MSAFRQMDELEKGERQRVWDSIRASAWTRYQNGEMPPWFKLEWIMQEEAPLNRMLRLEDYEASLANATATGGGDDGGKSGGGSGSWKGPWREEDPYWPLRDWGDHPMRWWTLAFAAVLAVGGVMGYTSHGCAESLFVGGAAAALLSTCAMAMSDMTDWGHGQLAAKAAFAICAALAIKEIFFGWTHRPVPDWSSEYRWRTASKVPGSYTQLGNTGFFCMVMCMAYMLTDLSGLDEWALPITPGAVYKGTDVAFKQRVWEKWGYGDMPMRPP</sequence>
<feature type="transmembrane region" description="Helical" evidence="7">
    <location>
        <begin position="109"/>
        <end position="128"/>
    </location>
</feature>
<dbReference type="AlphaFoldDB" id="A0A250X5Z4"/>
<evidence type="ECO:0000256" key="6">
    <source>
        <dbReference type="SAM" id="MobiDB-lite"/>
    </source>
</evidence>
<dbReference type="InterPro" id="IPR044890">
    <property type="entry name" value="TMEM14_sf"/>
</dbReference>
<evidence type="ECO:0000256" key="2">
    <source>
        <dbReference type="ARBA" id="ARBA00007590"/>
    </source>
</evidence>
<accession>A0A250X5Z4</accession>
<dbReference type="Proteomes" id="UP000232323">
    <property type="component" value="Unassembled WGS sequence"/>
</dbReference>
<feature type="transmembrane region" description="Helical" evidence="7">
    <location>
        <begin position="134"/>
        <end position="152"/>
    </location>
</feature>
<organism evidence="8 9">
    <name type="scientific">Chlamydomonas eustigma</name>
    <dbReference type="NCBI Taxonomy" id="1157962"/>
    <lineage>
        <taxon>Eukaryota</taxon>
        <taxon>Viridiplantae</taxon>
        <taxon>Chlorophyta</taxon>
        <taxon>core chlorophytes</taxon>
        <taxon>Chlorophyceae</taxon>
        <taxon>CS clade</taxon>
        <taxon>Chlamydomonadales</taxon>
        <taxon>Chlamydomonadaceae</taxon>
        <taxon>Chlamydomonas</taxon>
    </lineage>
</organism>
<dbReference type="GO" id="GO:0016020">
    <property type="term" value="C:membrane"/>
    <property type="evidence" value="ECO:0007669"/>
    <property type="project" value="UniProtKB-SubCell"/>
</dbReference>
<comment type="caution">
    <text evidence="8">The sequence shown here is derived from an EMBL/GenBank/DDBJ whole genome shotgun (WGS) entry which is preliminary data.</text>
</comment>
<keyword evidence="3 7" id="KW-0812">Transmembrane</keyword>
<evidence type="ECO:0000313" key="9">
    <source>
        <dbReference type="Proteomes" id="UP000232323"/>
    </source>
</evidence>
<evidence type="ECO:0000256" key="7">
    <source>
        <dbReference type="SAM" id="Phobius"/>
    </source>
</evidence>
<evidence type="ECO:0000256" key="1">
    <source>
        <dbReference type="ARBA" id="ARBA00004370"/>
    </source>
</evidence>
<evidence type="ECO:0000256" key="5">
    <source>
        <dbReference type="ARBA" id="ARBA00023136"/>
    </source>
</evidence>
<evidence type="ECO:0000313" key="8">
    <source>
        <dbReference type="EMBL" id="GAX78180.1"/>
    </source>
</evidence>
<evidence type="ECO:0000256" key="4">
    <source>
        <dbReference type="ARBA" id="ARBA00022989"/>
    </source>
</evidence>
<comment type="similarity">
    <text evidence="2">Belongs to the TMEM14 family.</text>
</comment>
<name>A0A250X5Z4_9CHLO</name>
<keyword evidence="9" id="KW-1185">Reference proteome</keyword>
<comment type="subcellular location">
    <subcellularLocation>
        <location evidence="1">Membrane</location>
    </subcellularLocation>
</comment>
<keyword evidence="4 7" id="KW-1133">Transmembrane helix</keyword>
<feature type="transmembrane region" description="Helical" evidence="7">
    <location>
        <begin position="164"/>
        <end position="186"/>
    </location>
</feature>
<feature type="region of interest" description="Disordered" evidence="6">
    <location>
        <begin position="67"/>
        <end position="89"/>
    </location>
</feature>
<feature type="compositionally biased region" description="Gly residues" evidence="6">
    <location>
        <begin position="70"/>
        <end position="85"/>
    </location>
</feature>
<feature type="transmembrane region" description="Helical" evidence="7">
    <location>
        <begin position="206"/>
        <end position="227"/>
    </location>
</feature>
<dbReference type="Pfam" id="PF03647">
    <property type="entry name" value="Tmemb_14"/>
    <property type="match status" value="1"/>
</dbReference>
<dbReference type="EMBL" id="BEGY01000030">
    <property type="protein sequence ID" value="GAX78180.1"/>
    <property type="molecule type" value="Genomic_DNA"/>
</dbReference>
<evidence type="ECO:0000256" key="3">
    <source>
        <dbReference type="ARBA" id="ARBA00022692"/>
    </source>
</evidence>
<protein>
    <submittedName>
        <fullName evidence="8">Uncharacterized protein</fullName>
    </submittedName>
</protein>
<reference evidence="8 9" key="1">
    <citation type="submission" date="2017-08" db="EMBL/GenBank/DDBJ databases">
        <title>Acidophilic green algal genome provides insights into adaptation to an acidic environment.</title>
        <authorList>
            <person name="Hirooka S."/>
            <person name="Hirose Y."/>
            <person name="Kanesaki Y."/>
            <person name="Higuchi S."/>
            <person name="Fujiwara T."/>
            <person name="Onuma R."/>
            <person name="Era A."/>
            <person name="Ohbayashi R."/>
            <person name="Uzuka A."/>
            <person name="Nozaki H."/>
            <person name="Yoshikawa H."/>
            <person name="Miyagishima S.Y."/>
        </authorList>
    </citation>
    <scope>NUCLEOTIDE SEQUENCE [LARGE SCALE GENOMIC DNA]</scope>
    <source>
        <strain evidence="8 9">NIES-2499</strain>
    </source>
</reference>
<dbReference type="OrthoDB" id="548643at2759"/>
<dbReference type="InterPro" id="IPR005349">
    <property type="entry name" value="TMEM14"/>
</dbReference>
<gene>
    <name evidence="8" type="ORF">CEUSTIGMA_g5622.t1</name>
</gene>
<proteinExistence type="inferred from homology"/>